<dbReference type="PATRIC" id="fig|1150469.3.peg.2664"/>
<dbReference type="Gene3D" id="3.40.630.30">
    <property type="match status" value="1"/>
</dbReference>
<dbReference type="Proteomes" id="UP000033220">
    <property type="component" value="Chromosome DSM 122"/>
</dbReference>
<dbReference type="AlphaFoldDB" id="H6SLW9"/>
<dbReference type="PROSITE" id="PS51186">
    <property type="entry name" value="GNAT"/>
    <property type="match status" value="1"/>
</dbReference>
<evidence type="ECO:0000256" key="1">
    <source>
        <dbReference type="ARBA" id="ARBA00022679"/>
    </source>
</evidence>
<dbReference type="PANTHER" id="PTHR13947:SF37">
    <property type="entry name" value="LD18367P"/>
    <property type="match status" value="1"/>
</dbReference>
<dbReference type="eggNOG" id="COG0456">
    <property type="taxonomic scope" value="Bacteria"/>
</dbReference>
<accession>H6SLW9</accession>
<evidence type="ECO:0000313" key="5">
    <source>
        <dbReference type="Proteomes" id="UP000033220"/>
    </source>
</evidence>
<dbReference type="HOGENOM" id="CLU_087235_0_0_5"/>
<keyword evidence="1 4" id="KW-0808">Transferase</keyword>
<proteinExistence type="predicted"/>
<sequence length="226" mass="23839">MGTAPGTGTHDSPGAGSGTARPPARSRLKETAMSNALTIRDATDADALPIAALMLQAGEGLYEFLLDGLVPDLSAQAILAHLIEAGDGPLGWPECRVAEREGQVLGMVNAFPVERLDELALDMIPLDRTTHLAPLFQARDPGSFYLSTMAVVPTQRGVGIGVALIAEVLGMAGARKIPRVSLHVWSTNKGAIALYERLGFTITGQVTLPSHDRLSARRALLMARAV</sequence>
<evidence type="ECO:0000313" key="4">
    <source>
        <dbReference type="EMBL" id="CCG08984.1"/>
    </source>
</evidence>
<dbReference type="InterPro" id="IPR016181">
    <property type="entry name" value="Acyl_CoA_acyltransferase"/>
</dbReference>
<reference evidence="4 5" key="1">
    <citation type="submission" date="2012-02" db="EMBL/GenBank/DDBJ databases">
        <title>Shotgun genome sequence of Phaeospirillum photometricum DSM 122.</title>
        <authorList>
            <person name="Duquesne K."/>
            <person name="Sturgis J."/>
        </authorList>
    </citation>
    <scope>NUCLEOTIDE SEQUENCE [LARGE SCALE GENOMIC DNA]</scope>
    <source>
        <strain evidence="5">DSM122</strain>
    </source>
</reference>
<dbReference type="InterPro" id="IPR050769">
    <property type="entry name" value="NAT_camello-type"/>
</dbReference>
<dbReference type="PANTHER" id="PTHR13947">
    <property type="entry name" value="GNAT FAMILY N-ACETYLTRANSFERASE"/>
    <property type="match status" value="1"/>
</dbReference>
<dbReference type="InterPro" id="IPR000182">
    <property type="entry name" value="GNAT_dom"/>
</dbReference>
<name>H6SLW9_PARPM</name>
<dbReference type="Pfam" id="PF00583">
    <property type="entry name" value="Acetyltransf_1"/>
    <property type="match status" value="1"/>
</dbReference>
<organism evidence="4 5">
    <name type="scientific">Pararhodospirillum photometricum DSM 122</name>
    <dbReference type="NCBI Taxonomy" id="1150469"/>
    <lineage>
        <taxon>Bacteria</taxon>
        <taxon>Pseudomonadati</taxon>
        <taxon>Pseudomonadota</taxon>
        <taxon>Alphaproteobacteria</taxon>
        <taxon>Rhodospirillales</taxon>
        <taxon>Rhodospirillaceae</taxon>
        <taxon>Pararhodospirillum</taxon>
    </lineage>
</organism>
<dbReference type="SUPFAM" id="SSF55729">
    <property type="entry name" value="Acyl-CoA N-acyltransferases (Nat)"/>
    <property type="match status" value="1"/>
</dbReference>
<feature type="region of interest" description="Disordered" evidence="2">
    <location>
        <begin position="1"/>
        <end position="26"/>
    </location>
</feature>
<dbReference type="CDD" id="cd04301">
    <property type="entry name" value="NAT_SF"/>
    <property type="match status" value="1"/>
</dbReference>
<gene>
    <name evidence="4" type="ORF">RSPPHO_02358</name>
</gene>
<dbReference type="KEGG" id="rpm:RSPPHO_02358"/>
<evidence type="ECO:0000256" key="2">
    <source>
        <dbReference type="SAM" id="MobiDB-lite"/>
    </source>
</evidence>
<dbReference type="GO" id="GO:0008080">
    <property type="term" value="F:N-acetyltransferase activity"/>
    <property type="evidence" value="ECO:0007669"/>
    <property type="project" value="InterPro"/>
</dbReference>
<dbReference type="EMBL" id="HE663493">
    <property type="protein sequence ID" value="CCG08984.1"/>
    <property type="molecule type" value="Genomic_DNA"/>
</dbReference>
<dbReference type="STRING" id="1150469.RSPPHO_02358"/>
<evidence type="ECO:0000259" key="3">
    <source>
        <dbReference type="PROSITE" id="PS51186"/>
    </source>
</evidence>
<protein>
    <submittedName>
        <fullName evidence="4">GCN5-related N-acetyltransferase</fullName>
    </submittedName>
</protein>
<feature type="domain" description="N-acetyltransferase" evidence="3">
    <location>
        <begin position="37"/>
        <end position="226"/>
    </location>
</feature>
<keyword evidence="5" id="KW-1185">Reference proteome</keyword>